<keyword evidence="8" id="KW-0808">Transferase</keyword>
<dbReference type="GO" id="GO:0071555">
    <property type="term" value="P:cell wall organization"/>
    <property type="evidence" value="ECO:0007669"/>
    <property type="project" value="UniProtKB-KW"/>
</dbReference>
<dbReference type="Pfam" id="PF17957">
    <property type="entry name" value="Big_7"/>
    <property type="match status" value="1"/>
</dbReference>
<dbReference type="Pfam" id="PF00905">
    <property type="entry name" value="Transpeptidase"/>
    <property type="match status" value="1"/>
</dbReference>
<comment type="similarity">
    <text evidence="3">In the N-terminal section; belongs to the glycosyltransferase 51 family.</text>
</comment>
<evidence type="ECO:0000256" key="7">
    <source>
        <dbReference type="ARBA" id="ARBA00022676"/>
    </source>
</evidence>
<dbReference type="GO" id="GO:0008658">
    <property type="term" value="F:penicillin binding"/>
    <property type="evidence" value="ECO:0007669"/>
    <property type="project" value="InterPro"/>
</dbReference>
<evidence type="ECO:0000256" key="2">
    <source>
        <dbReference type="ARBA" id="ARBA00007090"/>
    </source>
</evidence>
<dbReference type="PANTHER" id="PTHR32282:SF11">
    <property type="entry name" value="PENICILLIN-BINDING PROTEIN 1B"/>
    <property type="match status" value="1"/>
</dbReference>
<evidence type="ECO:0000256" key="1">
    <source>
        <dbReference type="ARBA" id="ARBA00004236"/>
    </source>
</evidence>
<evidence type="ECO:0000313" key="21">
    <source>
        <dbReference type="Proteomes" id="UP000182860"/>
    </source>
</evidence>
<evidence type="ECO:0000259" key="18">
    <source>
        <dbReference type="Pfam" id="PF00905"/>
    </source>
</evidence>
<keyword evidence="13" id="KW-0511">Multifunctional enzyme</keyword>
<evidence type="ECO:0000256" key="14">
    <source>
        <dbReference type="ARBA" id="ARBA00023316"/>
    </source>
</evidence>
<dbReference type="InterPro" id="IPR036950">
    <property type="entry name" value="PBP_transglycosylase"/>
</dbReference>
<evidence type="ECO:0000256" key="10">
    <source>
        <dbReference type="ARBA" id="ARBA00022960"/>
    </source>
</evidence>
<keyword evidence="17" id="KW-0812">Transmembrane</keyword>
<keyword evidence="5" id="KW-0121">Carboxypeptidase</keyword>
<dbReference type="AlphaFoldDB" id="A0A1J4T8C7"/>
<gene>
    <name evidence="20" type="ORF">AUJ35_01100</name>
</gene>
<keyword evidence="7" id="KW-0328">Glycosyltransferase</keyword>
<keyword evidence="11" id="KW-0573">Peptidoglycan synthesis</keyword>
<dbReference type="InterPro" id="IPR050396">
    <property type="entry name" value="Glycosyltr_51/Transpeptidase"/>
</dbReference>
<feature type="domain" description="Penicillin-binding protein transpeptidase" evidence="18">
    <location>
        <begin position="367"/>
        <end position="645"/>
    </location>
</feature>
<sequence length="957" mass="106841">MPIKYKRNLSWQQPGKRRPVKRRIVVGKRYSSSRSRSKNESFWGRFFKNHKIVKGLILLAVLGILSFTILVFFLSRDLPNPNQLINREVAQSTKIYDRTGENILYEIHGDQKRTLVSLNEIPSNVKNATVAIEDKNFYKHGAISIWAMARTVITNVIYGKSAGGSTLTQQFVKNAILSNEKTITRKIKEIILAQRIEKKFSKDEILQMYLNEIPYGSNAYGVEAASLKYFGKSVKDTNLAEAAILAALPQSPSRYSPWGAHQDLLIARQQYILDIMQEQGYINEPERDDAKKAALKFATPETNITAPHFIMYIKEILAEKYGEKTIEQDGLKIYTTLDLYKQKMAEEVVKTKSADYPQKYKANNAALVSIDPKTGQVLAMVGSRDYFNEEIDGQVNIVTSSRQPGSSMKPLVYAALFNKGYTPNTILYDVITNFAASGKAYEPHNYNGKEYGPVSIRQALAGSLNIPAVKAIYLAGIKNVIALAQDMGYTTLTDPNRYGLALALGGGEVKMVEHVNAFSAFAREGEINPISVILKVEDKDGKVLEEYKDKKKTVLSSQVAREINSILTDNAARAFIFGTKNYLTLPDRPVAVKTGTTNDYKDAWTIGYTPSLVTGVWVGNNDSKEMTKGADGSVVAAPIWNDFMKQVLTGTPVEQFKAMDNTKTGKAIIDGDTNIGRKIKINKETNLLATSSTPPELIEEKTFSEPHCILYYVNKEDPLGPIPGDPAADPQFDLWESRVIAWAKKSGLYSTSTNINITSPQNNPVFEITSPQNKEIITNDNFSATINIISIADNANVEYYINNNLLAKTTSYPFTLNKKLDFLNNGYHNLKVRVCDSFYNCSEKSIEFNLLLDNNYQNPPALNLVSPASGLAVNSADFPVNISLNSPNPNKIARIELFYLTDQDEKRAIKVLENINSEDISTNWDNPPGAGSYRVYAEFYDWSGNMRKTNKVTVIIN</sequence>
<evidence type="ECO:0000256" key="6">
    <source>
        <dbReference type="ARBA" id="ARBA00022670"/>
    </source>
</evidence>
<protein>
    <submittedName>
        <fullName evidence="20">Uncharacterized protein</fullName>
    </submittedName>
</protein>
<comment type="catalytic activity">
    <reaction evidence="16">
        <text>[GlcNAc-(1-&gt;4)-Mur2Ac(oyl-L-Ala-gamma-D-Glu-L-Lys-D-Ala-D-Ala)](n)-di-trans,octa-cis-undecaprenyl diphosphate + beta-D-GlcNAc-(1-&gt;4)-Mur2Ac(oyl-L-Ala-gamma-D-Glu-L-Lys-D-Ala-D-Ala)-di-trans,octa-cis-undecaprenyl diphosphate = [GlcNAc-(1-&gt;4)-Mur2Ac(oyl-L-Ala-gamma-D-Glu-L-Lys-D-Ala-D-Ala)](n+1)-di-trans,octa-cis-undecaprenyl diphosphate + di-trans,octa-cis-undecaprenyl diphosphate + H(+)</text>
        <dbReference type="Rhea" id="RHEA:23708"/>
        <dbReference type="Rhea" id="RHEA-COMP:9602"/>
        <dbReference type="Rhea" id="RHEA-COMP:9603"/>
        <dbReference type="ChEBI" id="CHEBI:15378"/>
        <dbReference type="ChEBI" id="CHEBI:58405"/>
        <dbReference type="ChEBI" id="CHEBI:60033"/>
        <dbReference type="ChEBI" id="CHEBI:78435"/>
        <dbReference type="EC" id="2.4.99.28"/>
    </reaction>
</comment>
<dbReference type="InterPro" id="IPR013783">
    <property type="entry name" value="Ig-like_fold"/>
</dbReference>
<feature type="domain" description="Glycosyl transferase family 51" evidence="19">
    <location>
        <begin position="102"/>
        <end position="277"/>
    </location>
</feature>
<dbReference type="FunFam" id="1.10.3810.10:FF:000001">
    <property type="entry name" value="Penicillin-binding protein 1A"/>
    <property type="match status" value="1"/>
</dbReference>
<evidence type="ECO:0000256" key="13">
    <source>
        <dbReference type="ARBA" id="ARBA00023268"/>
    </source>
</evidence>
<dbReference type="GO" id="GO:0009252">
    <property type="term" value="P:peptidoglycan biosynthetic process"/>
    <property type="evidence" value="ECO:0007669"/>
    <property type="project" value="UniProtKB-KW"/>
</dbReference>
<evidence type="ECO:0000259" key="19">
    <source>
        <dbReference type="Pfam" id="PF00912"/>
    </source>
</evidence>
<dbReference type="GO" id="GO:0009002">
    <property type="term" value="F:serine-type D-Ala-D-Ala carboxypeptidase activity"/>
    <property type="evidence" value="ECO:0007669"/>
    <property type="project" value="UniProtKB-EC"/>
</dbReference>
<dbReference type="PANTHER" id="PTHR32282">
    <property type="entry name" value="BINDING PROTEIN TRANSPEPTIDASE, PUTATIVE-RELATED"/>
    <property type="match status" value="1"/>
</dbReference>
<keyword evidence="10" id="KW-0133">Cell shape</keyword>
<dbReference type="GO" id="GO:0005886">
    <property type="term" value="C:plasma membrane"/>
    <property type="evidence" value="ECO:0007669"/>
    <property type="project" value="UniProtKB-SubCell"/>
</dbReference>
<dbReference type="Gene3D" id="1.10.3810.10">
    <property type="entry name" value="Biosynthetic peptidoglycan transglycosylase-like"/>
    <property type="match status" value="1"/>
</dbReference>
<evidence type="ECO:0000256" key="3">
    <source>
        <dbReference type="ARBA" id="ARBA00007739"/>
    </source>
</evidence>
<keyword evidence="9" id="KW-0378">Hydrolase</keyword>
<dbReference type="NCBIfam" id="TIGR02074">
    <property type="entry name" value="PBP_1a_fam"/>
    <property type="match status" value="1"/>
</dbReference>
<comment type="catalytic activity">
    <reaction evidence="15">
        <text>Preferential cleavage: (Ac)2-L-Lys-D-Ala-|-D-Ala. Also transpeptidation of peptidyl-alanyl moieties that are N-acyl substituents of D-alanine.</text>
        <dbReference type="EC" id="3.4.16.4"/>
    </reaction>
</comment>
<dbReference type="InterPro" id="IPR001264">
    <property type="entry name" value="Glyco_trans_51"/>
</dbReference>
<dbReference type="Gene3D" id="2.60.40.10">
    <property type="entry name" value="Immunoglobulins"/>
    <property type="match status" value="2"/>
</dbReference>
<evidence type="ECO:0000256" key="11">
    <source>
        <dbReference type="ARBA" id="ARBA00022984"/>
    </source>
</evidence>
<dbReference type="Gene3D" id="3.40.710.10">
    <property type="entry name" value="DD-peptidase/beta-lactamase superfamily"/>
    <property type="match status" value="1"/>
</dbReference>
<evidence type="ECO:0000256" key="5">
    <source>
        <dbReference type="ARBA" id="ARBA00022645"/>
    </source>
</evidence>
<keyword evidence="17" id="KW-1133">Transmembrane helix</keyword>
<name>A0A1J4T8C7_9BACT</name>
<dbReference type="Proteomes" id="UP000182860">
    <property type="component" value="Unassembled WGS sequence"/>
</dbReference>
<keyword evidence="6" id="KW-0645">Protease</keyword>
<evidence type="ECO:0000256" key="9">
    <source>
        <dbReference type="ARBA" id="ARBA00022801"/>
    </source>
</evidence>
<accession>A0A1J4T8C7</accession>
<evidence type="ECO:0000256" key="4">
    <source>
        <dbReference type="ARBA" id="ARBA00022475"/>
    </source>
</evidence>
<evidence type="ECO:0000256" key="15">
    <source>
        <dbReference type="ARBA" id="ARBA00034000"/>
    </source>
</evidence>
<dbReference type="SUPFAM" id="SSF53955">
    <property type="entry name" value="Lysozyme-like"/>
    <property type="match status" value="1"/>
</dbReference>
<dbReference type="GO" id="GO:0008360">
    <property type="term" value="P:regulation of cell shape"/>
    <property type="evidence" value="ECO:0007669"/>
    <property type="project" value="UniProtKB-KW"/>
</dbReference>
<evidence type="ECO:0000313" key="20">
    <source>
        <dbReference type="EMBL" id="OIO08018.1"/>
    </source>
</evidence>
<dbReference type="EMBL" id="MNUV01000018">
    <property type="protein sequence ID" value="OIO08018.1"/>
    <property type="molecule type" value="Genomic_DNA"/>
</dbReference>
<dbReference type="InterPro" id="IPR001460">
    <property type="entry name" value="PCN-bd_Tpept"/>
</dbReference>
<dbReference type="InterPro" id="IPR023346">
    <property type="entry name" value="Lysozyme-like_dom_sf"/>
</dbReference>
<keyword evidence="12 17" id="KW-0472">Membrane</keyword>
<evidence type="ECO:0000256" key="16">
    <source>
        <dbReference type="ARBA" id="ARBA00049902"/>
    </source>
</evidence>
<evidence type="ECO:0000256" key="17">
    <source>
        <dbReference type="SAM" id="Phobius"/>
    </source>
</evidence>
<proteinExistence type="inferred from homology"/>
<organism evidence="20 21">
    <name type="scientific">Candidatus Falkowbacteria bacterium CG1_02_41_21</name>
    <dbReference type="NCBI Taxonomy" id="1805147"/>
    <lineage>
        <taxon>Bacteria</taxon>
        <taxon>Candidatus Falkowiibacteriota</taxon>
    </lineage>
</organism>
<evidence type="ECO:0000256" key="8">
    <source>
        <dbReference type="ARBA" id="ARBA00022679"/>
    </source>
</evidence>
<reference evidence="20 21" key="1">
    <citation type="journal article" date="2016" name="Environ. Microbiol.">
        <title>Genomic resolution of a cold subsurface aquifer community provides metabolic insights for novel microbes adapted to high CO concentrations.</title>
        <authorList>
            <person name="Probst A.J."/>
            <person name="Castelle C.J."/>
            <person name="Singh A."/>
            <person name="Brown C.T."/>
            <person name="Anantharaman K."/>
            <person name="Sharon I."/>
            <person name="Hug L.A."/>
            <person name="Burstein D."/>
            <person name="Emerson J.B."/>
            <person name="Thomas B.C."/>
            <person name="Banfield J.F."/>
        </authorList>
    </citation>
    <scope>NUCLEOTIDE SEQUENCE [LARGE SCALE GENOMIC DNA]</scope>
    <source>
        <strain evidence="20">CG1_02_41_21</strain>
    </source>
</reference>
<comment type="subcellular location">
    <subcellularLocation>
        <location evidence="1">Cell membrane</location>
    </subcellularLocation>
</comment>
<dbReference type="Pfam" id="PF00912">
    <property type="entry name" value="Transgly"/>
    <property type="match status" value="1"/>
</dbReference>
<dbReference type="InterPro" id="IPR012338">
    <property type="entry name" value="Beta-lactam/transpept-like"/>
</dbReference>
<dbReference type="GO" id="GO:0030288">
    <property type="term" value="C:outer membrane-bounded periplasmic space"/>
    <property type="evidence" value="ECO:0007669"/>
    <property type="project" value="TreeGrafter"/>
</dbReference>
<feature type="transmembrane region" description="Helical" evidence="17">
    <location>
        <begin position="55"/>
        <end position="74"/>
    </location>
</feature>
<keyword evidence="4" id="KW-1003">Cell membrane</keyword>
<evidence type="ECO:0000256" key="12">
    <source>
        <dbReference type="ARBA" id="ARBA00023136"/>
    </source>
</evidence>
<comment type="similarity">
    <text evidence="2">In the C-terminal section; belongs to the transpeptidase family.</text>
</comment>
<dbReference type="SUPFAM" id="SSF56601">
    <property type="entry name" value="beta-lactamase/transpeptidase-like"/>
    <property type="match status" value="1"/>
</dbReference>
<dbReference type="GO" id="GO:0006508">
    <property type="term" value="P:proteolysis"/>
    <property type="evidence" value="ECO:0007669"/>
    <property type="project" value="UniProtKB-KW"/>
</dbReference>
<comment type="caution">
    <text evidence="20">The sequence shown here is derived from an EMBL/GenBank/DDBJ whole genome shotgun (WGS) entry which is preliminary data.</text>
</comment>
<keyword evidence="14" id="KW-0961">Cell wall biogenesis/degradation</keyword>
<dbReference type="GO" id="GO:0008955">
    <property type="term" value="F:peptidoglycan glycosyltransferase activity"/>
    <property type="evidence" value="ECO:0007669"/>
    <property type="project" value="UniProtKB-EC"/>
</dbReference>